<reference evidence="2 3" key="1">
    <citation type="submission" date="2019-03" db="EMBL/GenBank/DDBJ databases">
        <title>Genomic Encyclopedia of Type Strains, Phase IV (KMG-IV): sequencing the most valuable type-strain genomes for metagenomic binning, comparative biology and taxonomic classification.</title>
        <authorList>
            <person name="Goeker M."/>
        </authorList>
    </citation>
    <scope>NUCLEOTIDE SEQUENCE [LARGE SCALE GENOMIC DNA]</scope>
    <source>
        <strain evidence="2 3">DSM 4868</strain>
    </source>
</reference>
<dbReference type="InterPro" id="IPR036282">
    <property type="entry name" value="Glutathione-S-Trfase_C_sf"/>
</dbReference>
<evidence type="ECO:0000313" key="3">
    <source>
        <dbReference type="Proteomes" id="UP000295142"/>
    </source>
</evidence>
<dbReference type="InterPro" id="IPR040079">
    <property type="entry name" value="Glutathione_S-Trfase"/>
</dbReference>
<dbReference type="RefSeq" id="WP_132546252.1">
    <property type="nucleotide sequence ID" value="NZ_SLWW01000014.1"/>
</dbReference>
<dbReference type="InterPro" id="IPR036249">
    <property type="entry name" value="Thioredoxin-like_sf"/>
</dbReference>
<dbReference type="InterPro" id="IPR004045">
    <property type="entry name" value="Glutathione_S-Trfase_N"/>
</dbReference>
<dbReference type="OrthoDB" id="9810080at2"/>
<proteinExistence type="predicted"/>
<dbReference type="PROSITE" id="PS50404">
    <property type="entry name" value="GST_NTER"/>
    <property type="match status" value="1"/>
</dbReference>
<dbReference type="Gene3D" id="1.20.1050.10">
    <property type="match status" value="1"/>
</dbReference>
<dbReference type="CDD" id="cd03046">
    <property type="entry name" value="GST_N_GTT1_like"/>
    <property type="match status" value="1"/>
</dbReference>
<feature type="domain" description="GST N-terminal" evidence="1">
    <location>
        <begin position="1"/>
        <end position="75"/>
    </location>
</feature>
<evidence type="ECO:0000259" key="1">
    <source>
        <dbReference type="PROSITE" id="PS50404"/>
    </source>
</evidence>
<dbReference type="SUPFAM" id="SSF52833">
    <property type="entry name" value="Thioredoxin-like"/>
    <property type="match status" value="1"/>
</dbReference>
<dbReference type="EMBL" id="SLWW01000014">
    <property type="protein sequence ID" value="TCO69605.1"/>
    <property type="molecule type" value="Genomic_DNA"/>
</dbReference>
<dbReference type="PANTHER" id="PTHR44051:SF8">
    <property type="entry name" value="GLUTATHIONE S-TRANSFERASE GSTA"/>
    <property type="match status" value="1"/>
</dbReference>
<name>A0A4R2KSE7_9RHOB</name>
<dbReference type="SUPFAM" id="SSF47616">
    <property type="entry name" value="GST C-terminal domain-like"/>
    <property type="match status" value="1"/>
</dbReference>
<dbReference type="AlphaFoldDB" id="A0A4R2KSE7"/>
<organism evidence="2 3">
    <name type="scientific">Rhodovulum euryhalinum</name>
    <dbReference type="NCBI Taxonomy" id="35805"/>
    <lineage>
        <taxon>Bacteria</taxon>
        <taxon>Pseudomonadati</taxon>
        <taxon>Pseudomonadota</taxon>
        <taxon>Alphaproteobacteria</taxon>
        <taxon>Rhodobacterales</taxon>
        <taxon>Paracoccaceae</taxon>
        <taxon>Rhodovulum</taxon>
    </lineage>
</organism>
<comment type="caution">
    <text evidence="2">The sequence shown here is derived from an EMBL/GenBank/DDBJ whole genome shotgun (WGS) entry which is preliminary data.</text>
</comment>
<gene>
    <name evidence="2" type="ORF">EV655_11457</name>
</gene>
<dbReference type="Pfam" id="PF13409">
    <property type="entry name" value="GST_N_2"/>
    <property type="match status" value="1"/>
</dbReference>
<accession>A0A4R2KSE7</accession>
<dbReference type="PANTHER" id="PTHR44051">
    <property type="entry name" value="GLUTATHIONE S-TRANSFERASE-RELATED"/>
    <property type="match status" value="1"/>
</dbReference>
<dbReference type="Gene3D" id="3.40.30.10">
    <property type="entry name" value="Glutaredoxin"/>
    <property type="match status" value="1"/>
</dbReference>
<dbReference type="GO" id="GO:0016740">
    <property type="term" value="F:transferase activity"/>
    <property type="evidence" value="ECO:0007669"/>
    <property type="project" value="UniProtKB-KW"/>
</dbReference>
<sequence>MYRVIGSGNSRARRVLWMLEELGLPYEHLPALPRSEDVVALNPAGKVPVLIADGVPIPDSTAILTFLADRHGRLTYPAGTIDRARQDSLTQFLLDEFDSALWMAARHSSVLPEALRQSAIKDSLKWEFVRSQKVLVGRMGEGPFLMGAAMTVPDIILTHCGDWAETACFPITEPVLSDYLSRMRARPAYMRAQDA</sequence>
<dbReference type="Proteomes" id="UP000295142">
    <property type="component" value="Unassembled WGS sequence"/>
</dbReference>
<keyword evidence="2" id="KW-0808">Transferase</keyword>
<dbReference type="SFLD" id="SFLDS00019">
    <property type="entry name" value="Glutathione_Transferase_(cytos"/>
    <property type="match status" value="1"/>
</dbReference>
<dbReference type="SFLD" id="SFLDG00358">
    <property type="entry name" value="Main_(cytGST)"/>
    <property type="match status" value="1"/>
</dbReference>
<keyword evidence="3" id="KW-1185">Reference proteome</keyword>
<evidence type="ECO:0000313" key="2">
    <source>
        <dbReference type="EMBL" id="TCO69605.1"/>
    </source>
</evidence>
<protein>
    <submittedName>
        <fullName evidence="2">Glutathione S-transferase</fullName>
    </submittedName>
</protein>